<dbReference type="InterPro" id="IPR036291">
    <property type="entry name" value="NAD(P)-bd_dom_sf"/>
</dbReference>
<dbReference type="PANTHER" id="PTHR42879:SF2">
    <property type="entry name" value="3-OXOACYL-[ACYL-CARRIER-PROTEIN] REDUCTASE FABG"/>
    <property type="match status" value="1"/>
</dbReference>
<evidence type="ECO:0000313" key="3">
    <source>
        <dbReference type="Proteomes" id="UP001595965"/>
    </source>
</evidence>
<keyword evidence="3" id="KW-1185">Reference proteome</keyword>
<organism evidence="2 3">
    <name type="scientific">Citricoccus alkalitolerans</name>
    <dbReference type="NCBI Taxonomy" id="246603"/>
    <lineage>
        <taxon>Bacteria</taxon>
        <taxon>Bacillati</taxon>
        <taxon>Actinomycetota</taxon>
        <taxon>Actinomycetes</taxon>
        <taxon>Micrococcales</taxon>
        <taxon>Micrococcaceae</taxon>
        <taxon>Citricoccus</taxon>
    </lineage>
</organism>
<dbReference type="CDD" id="cd05233">
    <property type="entry name" value="SDR_c"/>
    <property type="match status" value="1"/>
</dbReference>
<name>A0ABV8XX06_9MICC</name>
<keyword evidence="2" id="KW-0560">Oxidoreductase</keyword>
<comment type="caution">
    <text evidence="2">The sequence shown here is derived from an EMBL/GenBank/DDBJ whole genome shotgun (WGS) entry which is preliminary data.</text>
</comment>
<dbReference type="SUPFAM" id="SSF51735">
    <property type="entry name" value="NAD(P)-binding Rossmann-fold domains"/>
    <property type="match status" value="1"/>
</dbReference>
<dbReference type="PRINTS" id="PR00081">
    <property type="entry name" value="GDHRDH"/>
</dbReference>
<dbReference type="EC" id="1.1.1.-" evidence="2"/>
<dbReference type="EMBL" id="JBHSEN010000001">
    <property type="protein sequence ID" value="MFC4429449.1"/>
    <property type="molecule type" value="Genomic_DNA"/>
</dbReference>
<evidence type="ECO:0000313" key="2">
    <source>
        <dbReference type="EMBL" id="MFC4429449.1"/>
    </source>
</evidence>
<dbReference type="InterPro" id="IPR050259">
    <property type="entry name" value="SDR"/>
</dbReference>
<reference evidence="3" key="1">
    <citation type="journal article" date="2019" name="Int. J. Syst. Evol. Microbiol.">
        <title>The Global Catalogue of Microorganisms (GCM) 10K type strain sequencing project: providing services to taxonomists for standard genome sequencing and annotation.</title>
        <authorList>
            <consortium name="The Broad Institute Genomics Platform"/>
            <consortium name="The Broad Institute Genome Sequencing Center for Infectious Disease"/>
            <person name="Wu L."/>
            <person name="Ma J."/>
        </authorList>
    </citation>
    <scope>NUCLEOTIDE SEQUENCE [LARGE SCALE GENOMIC DNA]</scope>
    <source>
        <strain evidence="3">CGMCC 1.12125</strain>
    </source>
</reference>
<dbReference type="Pfam" id="PF13561">
    <property type="entry name" value="adh_short_C2"/>
    <property type="match status" value="1"/>
</dbReference>
<dbReference type="GO" id="GO:0016491">
    <property type="term" value="F:oxidoreductase activity"/>
    <property type="evidence" value="ECO:0007669"/>
    <property type="project" value="UniProtKB-KW"/>
</dbReference>
<dbReference type="InterPro" id="IPR020904">
    <property type="entry name" value="Sc_DH/Rdtase_CS"/>
</dbReference>
<dbReference type="Gene3D" id="3.40.50.720">
    <property type="entry name" value="NAD(P)-binding Rossmann-like Domain"/>
    <property type="match status" value="1"/>
</dbReference>
<dbReference type="InterPro" id="IPR002347">
    <property type="entry name" value="SDR_fam"/>
</dbReference>
<gene>
    <name evidence="2" type="ORF">ACFO0K_07125</name>
</gene>
<protein>
    <submittedName>
        <fullName evidence="2">SDR family NAD(P)-dependent oxidoreductase</fullName>
        <ecNumber evidence="2">1.1.1.-</ecNumber>
    </submittedName>
</protein>
<evidence type="ECO:0000256" key="1">
    <source>
        <dbReference type="ARBA" id="ARBA00006484"/>
    </source>
</evidence>
<sequence>MTKNPVAIVTGGGTGIGAATAAILRAQEWDVVVCGRRPDTLDKIAQSTGAIPVVADVASAGDVERLVETTLERLGAIDGLVLNAGIVRPGTVGELAADDWDAMVRTNLTGPFLLAKAAMPHLVAAGGSIVGIASASALRASAGIPGYNATKAALTMLMQSIAVDYGPSGVRANAVCPGWTRTEMADMEMDEYGTELGLEREQAYSLATSFVPSRRPARAAEVGNIVAWLLSEQASYVNASVIPVDGGMIAGDPGSLTLDSRVKMSGIQPDHVPARP</sequence>
<dbReference type="PANTHER" id="PTHR42879">
    <property type="entry name" value="3-OXOACYL-(ACYL-CARRIER-PROTEIN) REDUCTASE"/>
    <property type="match status" value="1"/>
</dbReference>
<proteinExistence type="inferred from homology"/>
<comment type="similarity">
    <text evidence="1">Belongs to the short-chain dehydrogenases/reductases (SDR) family.</text>
</comment>
<dbReference type="Proteomes" id="UP001595965">
    <property type="component" value="Unassembled WGS sequence"/>
</dbReference>
<dbReference type="RefSeq" id="WP_344228382.1">
    <property type="nucleotide sequence ID" value="NZ_BAAALH010000002.1"/>
</dbReference>
<accession>A0ABV8XX06</accession>
<dbReference type="PROSITE" id="PS00061">
    <property type="entry name" value="ADH_SHORT"/>
    <property type="match status" value="1"/>
</dbReference>
<dbReference type="PRINTS" id="PR00080">
    <property type="entry name" value="SDRFAMILY"/>
</dbReference>